<gene>
    <name evidence="3" type="ORF">SAMN02745149_02113</name>
</gene>
<dbReference type="STRING" id="261392.SAMN02745149_02113"/>
<dbReference type="EMBL" id="FUWG01000017">
    <property type="protein sequence ID" value="SJZ71058.1"/>
    <property type="molecule type" value="Genomic_DNA"/>
</dbReference>
<dbReference type="SUPFAM" id="SSF117916">
    <property type="entry name" value="Fe-S cluster assembly (FSCA) domain-like"/>
    <property type="match status" value="1"/>
</dbReference>
<reference evidence="3 4" key="1">
    <citation type="submission" date="2017-02" db="EMBL/GenBank/DDBJ databases">
        <authorList>
            <person name="Peterson S.W."/>
        </authorList>
    </citation>
    <scope>NUCLEOTIDE SEQUENCE [LARGE SCALE GENOMIC DNA]</scope>
    <source>
        <strain evidence="3 4">ATCC BAA-908</strain>
    </source>
</reference>
<dbReference type="OrthoDB" id="9796965at2"/>
<proteinExistence type="inferred from homology"/>
<dbReference type="Pfam" id="PF01106">
    <property type="entry name" value="NifU"/>
    <property type="match status" value="1"/>
</dbReference>
<dbReference type="GO" id="GO:0005506">
    <property type="term" value="F:iron ion binding"/>
    <property type="evidence" value="ECO:0007669"/>
    <property type="project" value="InterPro"/>
</dbReference>
<dbReference type="GO" id="GO:0016226">
    <property type="term" value="P:iron-sulfur cluster assembly"/>
    <property type="evidence" value="ECO:0007669"/>
    <property type="project" value="InterPro"/>
</dbReference>
<dbReference type="PANTHER" id="PTHR11178">
    <property type="entry name" value="IRON-SULFUR CLUSTER SCAFFOLD PROTEIN NFU-RELATED"/>
    <property type="match status" value="1"/>
</dbReference>
<dbReference type="PANTHER" id="PTHR11178:SF25">
    <property type="entry name" value="NIFU-LIKE PROTEIN 3, CHLOROPLASTIC"/>
    <property type="match status" value="1"/>
</dbReference>
<dbReference type="GeneID" id="78317383"/>
<name>A0A1T4MWN6_TREPO</name>
<dbReference type="InterPro" id="IPR034904">
    <property type="entry name" value="FSCA_dom_sf"/>
</dbReference>
<dbReference type="RefSeq" id="WP_078933995.1">
    <property type="nucleotide sequence ID" value="NZ_FUWG01000017.1"/>
</dbReference>
<dbReference type="InterPro" id="IPR001075">
    <property type="entry name" value="NIF_FeS_clus_asmbl_NifU_C"/>
</dbReference>
<evidence type="ECO:0000259" key="2">
    <source>
        <dbReference type="Pfam" id="PF01106"/>
    </source>
</evidence>
<keyword evidence="4" id="KW-1185">Reference proteome</keyword>
<evidence type="ECO:0000313" key="4">
    <source>
        <dbReference type="Proteomes" id="UP000190423"/>
    </source>
</evidence>
<feature type="domain" description="NIF system FeS cluster assembly NifU C-terminal" evidence="2">
    <location>
        <begin position="14"/>
        <end position="80"/>
    </location>
</feature>
<evidence type="ECO:0000313" key="3">
    <source>
        <dbReference type="EMBL" id="SJZ71058.1"/>
    </source>
</evidence>
<sequence length="91" mass="10251">MSEEIKEQSVEDRVKEAIEMFRPQLQADGGDMEYIGLDEMNRVHLRLVGACGSCPMAVMTLKMGVERYIKDAVPEVTEVVQDGQDEDAQLF</sequence>
<evidence type="ECO:0000256" key="1">
    <source>
        <dbReference type="ARBA" id="ARBA00006420"/>
    </source>
</evidence>
<accession>A0A1T4MWN6</accession>
<dbReference type="Gene3D" id="3.30.300.130">
    <property type="entry name" value="Fe-S cluster assembly (FSCA)"/>
    <property type="match status" value="1"/>
</dbReference>
<protein>
    <submittedName>
        <fullName evidence="3">Fe-S cluster biogenesis protein NfuA, 4Fe-4S-binding domain</fullName>
    </submittedName>
</protein>
<dbReference type="AlphaFoldDB" id="A0A1T4MWN6"/>
<dbReference type="GO" id="GO:0051536">
    <property type="term" value="F:iron-sulfur cluster binding"/>
    <property type="evidence" value="ECO:0007669"/>
    <property type="project" value="InterPro"/>
</dbReference>
<comment type="similarity">
    <text evidence="1">Belongs to the NifU family.</text>
</comment>
<organism evidence="3 4">
    <name type="scientific">Treponema porcinum</name>
    <dbReference type="NCBI Taxonomy" id="261392"/>
    <lineage>
        <taxon>Bacteria</taxon>
        <taxon>Pseudomonadati</taxon>
        <taxon>Spirochaetota</taxon>
        <taxon>Spirochaetia</taxon>
        <taxon>Spirochaetales</taxon>
        <taxon>Treponemataceae</taxon>
        <taxon>Treponema</taxon>
    </lineage>
</organism>
<dbReference type="Proteomes" id="UP000190423">
    <property type="component" value="Unassembled WGS sequence"/>
</dbReference>